<dbReference type="CDD" id="cd17920">
    <property type="entry name" value="DEXHc_RecQ"/>
    <property type="match status" value="1"/>
</dbReference>
<dbReference type="Proteomes" id="UP001501207">
    <property type="component" value="Unassembled WGS sequence"/>
</dbReference>
<evidence type="ECO:0000256" key="7">
    <source>
        <dbReference type="ARBA" id="ARBA00023125"/>
    </source>
</evidence>
<organism evidence="15 16">
    <name type="scientific">Compostibacter hankyongensis</name>
    <dbReference type="NCBI Taxonomy" id="1007089"/>
    <lineage>
        <taxon>Bacteria</taxon>
        <taxon>Pseudomonadati</taxon>
        <taxon>Bacteroidota</taxon>
        <taxon>Chitinophagia</taxon>
        <taxon>Chitinophagales</taxon>
        <taxon>Chitinophagaceae</taxon>
        <taxon>Compostibacter</taxon>
    </lineage>
</organism>
<evidence type="ECO:0000256" key="10">
    <source>
        <dbReference type="ARBA" id="ARBA00034808"/>
    </source>
</evidence>
<evidence type="ECO:0000256" key="12">
    <source>
        <dbReference type="ARBA" id="ARBA00044550"/>
    </source>
</evidence>
<dbReference type="PANTHER" id="PTHR13710:SF105">
    <property type="entry name" value="ATP-DEPENDENT DNA HELICASE Q1"/>
    <property type="match status" value="1"/>
</dbReference>
<evidence type="ECO:0000256" key="4">
    <source>
        <dbReference type="ARBA" id="ARBA00022801"/>
    </source>
</evidence>
<evidence type="ECO:0000256" key="8">
    <source>
        <dbReference type="ARBA" id="ARBA00023235"/>
    </source>
</evidence>
<dbReference type="GO" id="GO:0004386">
    <property type="term" value="F:helicase activity"/>
    <property type="evidence" value="ECO:0007669"/>
    <property type="project" value="UniProtKB-KW"/>
</dbReference>
<dbReference type="PROSITE" id="PS51194">
    <property type="entry name" value="HELICASE_CTER"/>
    <property type="match status" value="1"/>
</dbReference>
<comment type="similarity">
    <text evidence="1">Belongs to the helicase family. RecQ subfamily.</text>
</comment>
<dbReference type="InterPro" id="IPR004589">
    <property type="entry name" value="DNA_helicase_ATP-dep_RecQ"/>
</dbReference>
<evidence type="ECO:0000256" key="9">
    <source>
        <dbReference type="ARBA" id="ARBA00034617"/>
    </source>
</evidence>
<dbReference type="Gene3D" id="3.40.50.300">
    <property type="entry name" value="P-loop containing nucleotide triphosphate hydrolases"/>
    <property type="match status" value="2"/>
</dbReference>
<keyword evidence="2" id="KW-0479">Metal-binding</keyword>
<dbReference type="InterPro" id="IPR014001">
    <property type="entry name" value="Helicase_ATP-bd"/>
</dbReference>
<dbReference type="Gene3D" id="1.10.10.10">
    <property type="entry name" value="Winged helix-like DNA-binding domain superfamily/Winged helix DNA-binding domain"/>
    <property type="match status" value="1"/>
</dbReference>
<dbReference type="EC" id="5.6.2.4" evidence="10"/>
<dbReference type="SMART" id="SM00490">
    <property type="entry name" value="HELICc"/>
    <property type="match status" value="1"/>
</dbReference>
<evidence type="ECO:0000256" key="11">
    <source>
        <dbReference type="ARBA" id="ARBA00044535"/>
    </source>
</evidence>
<evidence type="ECO:0000313" key="15">
    <source>
        <dbReference type="EMBL" id="GAA4303094.1"/>
    </source>
</evidence>
<reference evidence="16" key="1">
    <citation type="journal article" date="2019" name="Int. J. Syst. Evol. Microbiol.">
        <title>The Global Catalogue of Microorganisms (GCM) 10K type strain sequencing project: providing services to taxonomists for standard genome sequencing and annotation.</title>
        <authorList>
            <consortium name="The Broad Institute Genomics Platform"/>
            <consortium name="The Broad Institute Genome Sequencing Center for Infectious Disease"/>
            <person name="Wu L."/>
            <person name="Ma J."/>
        </authorList>
    </citation>
    <scope>NUCLEOTIDE SEQUENCE [LARGE SCALE GENOMIC DNA]</scope>
    <source>
        <strain evidence="16">JCM 17664</strain>
    </source>
</reference>
<keyword evidence="4" id="KW-0378">Hydrolase</keyword>
<name>A0ABP8FG92_9BACT</name>
<gene>
    <name evidence="15" type="ORF">GCM10023143_06060</name>
</gene>
<evidence type="ECO:0000259" key="13">
    <source>
        <dbReference type="PROSITE" id="PS51192"/>
    </source>
</evidence>
<keyword evidence="7" id="KW-0238">DNA-binding</keyword>
<sequence length="637" mass="71539">MQAVSAPLTILKKYWGYTAFRPLQEEIIRSVLNRQDTLALMPTGGGKSVCFQVPALLTEGICLVVTPLISLMKDQVERLKKQGVPALSVHSGMPYAEVEKSLRNAAEGAFKFLYLSPERIQTSLFERYVAELPVNLITVDEAHCISQWGYDFRPAYLQISALRKAHPETPVLALTATATRMVRADICEKLALRSPAVLARSFVRENIAYSVCAEESKINKTMAVLKAETGCAIVFCGTRRRTAAVAGRLREAGLPAEFYHAGLGSEERARKQEDWMQGRVRIMCCTNAFGMGLDKADVRTVIHYDAPDSLEAYYQETGRAGRDGLPSAAILLYRPSDITELQRRPEIKYPPMAVIRKVYAAMVNFLQLPAGTGGGRYFDFDVMEFSRRFSVPLLLAYNTLKILEQEGILALSENIFLPSRVCFTAGRASLQQFERDYPALAPLVKGLLRTYEGILDNPVPVSERQLGRLLRRRPAQIEGELQRLQAYGLLDYEPCKDSPQLFFPYDRAAAADLQLDMKRILEKKKSYAARIQSVCDYIQDNSVCRSRQLVIYFDEHTAPDCGICDVCRARQRAGAPSPRFEEAWPAIRAQLSRRPLSPGQLEESLPEYPAARIQEILRFLQDEGRIIPDEEGRLHVG</sequence>
<dbReference type="EMBL" id="BAABFN010000001">
    <property type="protein sequence ID" value="GAA4303094.1"/>
    <property type="molecule type" value="Genomic_DNA"/>
</dbReference>
<dbReference type="InterPro" id="IPR001650">
    <property type="entry name" value="Helicase_C-like"/>
</dbReference>
<dbReference type="SMART" id="SM00487">
    <property type="entry name" value="DEXDc"/>
    <property type="match status" value="1"/>
</dbReference>
<dbReference type="Pfam" id="PF00270">
    <property type="entry name" value="DEAD"/>
    <property type="match status" value="1"/>
</dbReference>
<dbReference type="Pfam" id="PF16124">
    <property type="entry name" value="RecQ_Zn_bind"/>
    <property type="match status" value="1"/>
</dbReference>
<evidence type="ECO:0000259" key="14">
    <source>
        <dbReference type="PROSITE" id="PS51194"/>
    </source>
</evidence>
<keyword evidence="16" id="KW-1185">Reference proteome</keyword>
<keyword evidence="3" id="KW-0547">Nucleotide-binding</keyword>
<accession>A0ABP8FG92</accession>
<dbReference type="Pfam" id="PF00271">
    <property type="entry name" value="Helicase_C"/>
    <property type="match status" value="1"/>
</dbReference>
<dbReference type="InterPro" id="IPR036388">
    <property type="entry name" value="WH-like_DNA-bd_sf"/>
</dbReference>
<keyword evidence="6" id="KW-0067">ATP-binding</keyword>
<evidence type="ECO:0000256" key="1">
    <source>
        <dbReference type="ARBA" id="ARBA00005446"/>
    </source>
</evidence>
<dbReference type="SUPFAM" id="SSF52540">
    <property type="entry name" value="P-loop containing nucleoside triphosphate hydrolases"/>
    <property type="match status" value="1"/>
</dbReference>
<comment type="catalytic activity">
    <reaction evidence="9">
        <text>Couples ATP hydrolysis with the unwinding of duplex DNA by translocating in the 3'-5' direction.</text>
        <dbReference type="EC" id="5.6.2.4"/>
    </reaction>
</comment>
<dbReference type="InterPro" id="IPR032284">
    <property type="entry name" value="RecQ_Zn-bd"/>
</dbReference>
<feature type="domain" description="Helicase ATP-binding" evidence="13">
    <location>
        <begin position="28"/>
        <end position="196"/>
    </location>
</feature>
<keyword evidence="8" id="KW-0413">Isomerase</keyword>
<evidence type="ECO:0000256" key="3">
    <source>
        <dbReference type="ARBA" id="ARBA00022741"/>
    </source>
</evidence>
<dbReference type="PROSITE" id="PS51192">
    <property type="entry name" value="HELICASE_ATP_BIND_1"/>
    <property type="match status" value="1"/>
</dbReference>
<evidence type="ECO:0000313" key="16">
    <source>
        <dbReference type="Proteomes" id="UP001501207"/>
    </source>
</evidence>
<protein>
    <recommendedName>
        <fullName evidence="11">ATP-dependent DNA helicase RecQ</fullName>
        <ecNumber evidence="10">5.6.2.4</ecNumber>
    </recommendedName>
    <alternativeName>
        <fullName evidence="12">DNA 3'-5' helicase RecQ</fullName>
    </alternativeName>
</protein>
<dbReference type="InterPro" id="IPR027417">
    <property type="entry name" value="P-loop_NTPase"/>
</dbReference>
<dbReference type="PANTHER" id="PTHR13710">
    <property type="entry name" value="DNA HELICASE RECQ FAMILY MEMBER"/>
    <property type="match status" value="1"/>
</dbReference>
<evidence type="ECO:0000256" key="2">
    <source>
        <dbReference type="ARBA" id="ARBA00022723"/>
    </source>
</evidence>
<dbReference type="InterPro" id="IPR011545">
    <property type="entry name" value="DEAD/DEAH_box_helicase_dom"/>
</dbReference>
<keyword evidence="5 15" id="KW-0347">Helicase</keyword>
<dbReference type="NCBIfam" id="TIGR00614">
    <property type="entry name" value="recQ_fam"/>
    <property type="match status" value="1"/>
</dbReference>
<feature type="domain" description="Helicase C-terminal" evidence="14">
    <location>
        <begin position="217"/>
        <end position="366"/>
    </location>
</feature>
<proteinExistence type="inferred from homology"/>
<comment type="caution">
    <text evidence="15">The sequence shown here is derived from an EMBL/GenBank/DDBJ whole genome shotgun (WGS) entry which is preliminary data.</text>
</comment>
<evidence type="ECO:0000256" key="5">
    <source>
        <dbReference type="ARBA" id="ARBA00022806"/>
    </source>
</evidence>
<evidence type="ECO:0000256" key="6">
    <source>
        <dbReference type="ARBA" id="ARBA00022840"/>
    </source>
</evidence>